<dbReference type="GO" id="GO:0006567">
    <property type="term" value="P:L-threonine catabolic process"/>
    <property type="evidence" value="ECO:0007669"/>
    <property type="project" value="TreeGrafter"/>
</dbReference>
<reference evidence="5" key="1">
    <citation type="journal article" date="1998" name="Int. J. Syst. Bacteriol. 48 Pt">
        <title>Thermococcus guaymasensis sp. nov. and Thermococcus aggregans sp. nov., two novel thermophilic archaea isolated from the Guaymas Basin hydrothermal vent site.</title>
        <authorList>
            <person name="Canganella F."/>
            <person name="Jones W.J."/>
            <person name="Gambacorta A."/>
            <person name="Antranikian G."/>
        </authorList>
    </citation>
    <scope>NUCLEOTIDE SEQUENCE</scope>
    <source>
        <strain evidence="5">TY</strain>
    </source>
</reference>
<dbReference type="PANTHER" id="PTHR48078:SF6">
    <property type="entry name" value="L-THREONINE DEHYDRATASE CATABOLIC TDCB"/>
    <property type="match status" value="1"/>
</dbReference>
<organism evidence="5 6">
    <name type="scientific">Thermococcus aggregans</name>
    <dbReference type="NCBI Taxonomy" id="110163"/>
    <lineage>
        <taxon>Archaea</taxon>
        <taxon>Methanobacteriati</taxon>
        <taxon>Methanobacteriota</taxon>
        <taxon>Thermococci</taxon>
        <taxon>Thermococcales</taxon>
        <taxon>Thermococcaceae</taxon>
        <taxon>Thermococcus</taxon>
    </lineage>
</organism>
<accession>A0A9E7MXQ3</accession>
<evidence type="ECO:0000313" key="5">
    <source>
        <dbReference type="EMBL" id="USS40785.1"/>
    </source>
</evidence>
<name>A0A9E7MXQ3_THEAG</name>
<dbReference type="SUPFAM" id="SSF53686">
    <property type="entry name" value="Tryptophan synthase beta subunit-like PLP-dependent enzymes"/>
    <property type="match status" value="1"/>
</dbReference>
<dbReference type="AlphaFoldDB" id="A0A9E7MXQ3"/>
<keyword evidence="6" id="KW-1185">Reference proteome</keyword>
<dbReference type="Gene3D" id="3.40.50.1100">
    <property type="match status" value="2"/>
</dbReference>
<dbReference type="Pfam" id="PF00291">
    <property type="entry name" value="PALP"/>
    <property type="match status" value="1"/>
</dbReference>
<keyword evidence="2" id="KW-0663">Pyridoxal phosphate</keyword>
<reference evidence="5" key="2">
    <citation type="submission" date="2022-06" db="EMBL/GenBank/DDBJ databases">
        <authorList>
            <person name="Park Y.-J."/>
        </authorList>
    </citation>
    <scope>NUCLEOTIDE SEQUENCE</scope>
    <source>
        <strain evidence="5">TY</strain>
    </source>
</reference>
<dbReference type="InterPro" id="IPR050147">
    <property type="entry name" value="Ser/Thr_Dehydratase"/>
</dbReference>
<dbReference type="Proteomes" id="UP001055732">
    <property type="component" value="Chromosome"/>
</dbReference>
<gene>
    <name evidence="5" type="ORF">NF865_00700</name>
</gene>
<evidence type="ECO:0000259" key="4">
    <source>
        <dbReference type="Pfam" id="PF00291"/>
    </source>
</evidence>
<dbReference type="NCBIfam" id="NF006205">
    <property type="entry name" value="PRK08329.1"/>
    <property type="match status" value="1"/>
</dbReference>
<dbReference type="PANTHER" id="PTHR48078">
    <property type="entry name" value="THREONINE DEHYDRATASE, MITOCHONDRIAL-RELATED"/>
    <property type="match status" value="1"/>
</dbReference>
<keyword evidence="3" id="KW-0456">Lyase</keyword>
<feature type="domain" description="Tryptophan synthase beta chain-like PALP" evidence="4">
    <location>
        <begin position="67"/>
        <end position="342"/>
    </location>
</feature>
<protein>
    <submittedName>
        <fullName evidence="5">Pyridoxal-phosphate dependent enzyme</fullName>
    </submittedName>
</protein>
<comment type="cofactor">
    <cofactor evidence="1">
        <name>pyridoxal 5'-phosphate</name>
        <dbReference type="ChEBI" id="CHEBI:597326"/>
    </cofactor>
</comment>
<dbReference type="CDD" id="cd01563">
    <property type="entry name" value="Thr-synth_1"/>
    <property type="match status" value="1"/>
</dbReference>
<dbReference type="GO" id="GO:0006565">
    <property type="term" value="P:L-serine catabolic process"/>
    <property type="evidence" value="ECO:0007669"/>
    <property type="project" value="TreeGrafter"/>
</dbReference>
<proteinExistence type="predicted"/>
<sequence>MLKCLKCGKTHRGFKIMCECGGILEYIDEKSGNFNSLLKRQFLDIRRYLNFLPAKEEFLPKLTPPVTPIVEREIKGVKVFFKLDYLMPSGSFKDRGTYITIAKLKEEGIREVTLDSSGNAALSLALFAKSEGIKAHLFIPEHTSEGKKRLLKLLGAEVHEIEGSRMEVHERAKNYQGGVYISHWYNPYFIEGTKTVAYEVYEQVGSLDYALAPTGSGTMFLGIYKGFKDLEKLEKVGIPKMVAVQGKGYESLCKRSAEKSQLAEGIAIPNPPRREQMTEVLKNTKGTCVSVGDEEIKNALEELLSMGFLVEPTSAVTYAGFKALLEKEYFERGSRVLIPLTGSGLKNI</sequence>
<dbReference type="KEGG" id="tagg:NF865_00700"/>
<dbReference type="RefSeq" id="WP_253304736.1">
    <property type="nucleotide sequence ID" value="NZ_CP099582.1"/>
</dbReference>
<evidence type="ECO:0000256" key="1">
    <source>
        <dbReference type="ARBA" id="ARBA00001933"/>
    </source>
</evidence>
<evidence type="ECO:0000313" key="6">
    <source>
        <dbReference type="Proteomes" id="UP001055732"/>
    </source>
</evidence>
<dbReference type="GO" id="GO:0004794">
    <property type="term" value="F:threonine deaminase activity"/>
    <property type="evidence" value="ECO:0007669"/>
    <property type="project" value="TreeGrafter"/>
</dbReference>
<dbReference type="InterPro" id="IPR036052">
    <property type="entry name" value="TrpB-like_PALP_sf"/>
</dbReference>
<dbReference type="GO" id="GO:0003941">
    <property type="term" value="F:L-serine ammonia-lyase activity"/>
    <property type="evidence" value="ECO:0007669"/>
    <property type="project" value="TreeGrafter"/>
</dbReference>
<dbReference type="InterPro" id="IPR001926">
    <property type="entry name" value="TrpB-like_PALP"/>
</dbReference>
<dbReference type="EMBL" id="CP099582">
    <property type="protein sequence ID" value="USS40785.1"/>
    <property type="molecule type" value="Genomic_DNA"/>
</dbReference>
<evidence type="ECO:0000256" key="2">
    <source>
        <dbReference type="ARBA" id="ARBA00022898"/>
    </source>
</evidence>
<dbReference type="GO" id="GO:0009097">
    <property type="term" value="P:isoleucine biosynthetic process"/>
    <property type="evidence" value="ECO:0007669"/>
    <property type="project" value="TreeGrafter"/>
</dbReference>
<evidence type="ECO:0000256" key="3">
    <source>
        <dbReference type="ARBA" id="ARBA00023239"/>
    </source>
</evidence>